<keyword evidence="2" id="KW-1133">Transmembrane helix</keyword>
<name>A0AAV1B5T5_VICFA</name>
<keyword evidence="4" id="KW-1185">Reference proteome</keyword>
<dbReference type="PANTHER" id="PTHR48006">
    <property type="entry name" value="LEUCINE-RICH REPEAT-CONTAINING PROTEIN DDB_G0281931-RELATED"/>
    <property type="match status" value="1"/>
</dbReference>
<dbReference type="InterPro" id="IPR051824">
    <property type="entry name" value="LRR_Rcpt-Like_S/T_Kinase"/>
</dbReference>
<dbReference type="Gene3D" id="3.30.200.20">
    <property type="entry name" value="Phosphorylase Kinase, domain 1"/>
    <property type="match status" value="1"/>
</dbReference>
<proteinExistence type="predicted"/>
<dbReference type="Proteomes" id="UP001157006">
    <property type="component" value="Chromosome 6"/>
</dbReference>
<dbReference type="SUPFAM" id="SSF56112">
    <property type="entry name" value="Protein kinase-like (PK-like)"/>
    <property type="match status" value="1"/>
</dbReference>
<protein>
    <submittedName>
        <fullName evidence="3">Uncharacterized protein</fullName>
    </submittedName>
</protein>
<dbReference type="PANTHER" id="PTHR48006:SF74">
    <property type="entry name" value="LRR RECEPTOR-LIKE KINASE FAMILY PROTEIN"/>
    <property type="match status" value="1"/>
</dbReference>
<dbReference type="InterPro" id="IPR011009">
    <property type="entry name" value="Kinase-like_dom_sf"/>
</dbReference>
<dbReference type="AlphaFoldDB" id="A0AAV1B5T5"/>
<sequence>MLSGEIPKELAQLTRLKEISVANNDGLCGGPVLRPCSLTHDKHGDFHQSFKDGLIVGYVFSIIFSVMISCMFYSKCAHWLHQLKKKKNNHINKVVELGKYICSITNMRKQMVVNQIRELLQMRWAHKESKEIDVLCKRLTSTIWLEELHDATDCFSVDNTIGVGKMGMMYEGFMPNGKERLLTYEYMSNGRLSKWLHPLESEILRLKWHDRVNIALGIARGLSWLHHTWKTFDELSHSYDTTNICSNPLSFYNIIDKSLTGEGFDNEVCTLLNIACECVKPLPDQRPTMFEVYKSISKVRNGRNGYGDDCDTLKGLECTSITMDEIIEV</sequence>
<reference evidence="3 4" key="1">
    <citation type="submission" date="2023-01" db="EMBL/GenBank/DDBJ databases">
        <authorList>
            <person name="Kreplak J."/>
        </authorList>
    </citation>
    <scope>NUCLEOTIDE SEQUENCE [LARGE SCALE GENOMIC DNA]</scope>
</reference>
<dbReference type="EMBL" id="OX451741">
    <property type="protein sequence ID" value="CAI8618035.1"/>
    <property type="molecule type" value="Genomic_DNA"/>
</dbReference>
<dbReference type="Gene3D" id="1.10.510.10">
    <property type="entry name" value="Transferase(Phosphotransferase) domain 1"/>
    <property type="match status" value="2"/>
</dbReference>
<evidence type="ECO:0000256" key="2">
    <source>
        <dbReference type="SAM" id="Phobius"/>
    </source>
</evidence>
<evidence type="ECO:0000313" key="3">
    <source>
        <dbReference type="EMBL" id="CAI8618035.1"/>
    </source>
</evidence>
<feature type="transmembrane region" description="Helical" evidence="2">
    <location>
        <begin position="55"/>
        <end position="74"/>
    </location>
</feature>
<gene>
    <name evidence="3" type="ORF">VFH_VI104280</name>
</gene>
<comment type="subcellular location">
    <subcellularLocation>
        <location evidence="1">Membrane</location>
        <topology evidence="1">Single-pass type I membrane protein</topology>
    </subcellularLocation>
</comment>
<dbReference type="GO" id="GO:0016020">
    <property type="term" value="C:membrane"/>
    <property type="evidence" value="ECO:0007669"/>
    <property type="project" value="UniProtKB-SubCell"/>
</dbReference>
<organism evidence="3 4">
    <name type="scientific">Vicia faba</name>
    <name type="common">Broad bean</name>
    <name type="synonym">Faba vulgaris</name>
    <dbReference type="NCBI Taxonomy" id="3906"/>
    <lineage>
        <taxon>Eukaryota</taxon>
        <taxon>Viridiplantae</taxon>
        <taxon>Streptophyta</taxon>
        <taxon>Embryophyta</taxon>
        <taxon>Tracheophyta</taxon>
        <taxon>Spermatophyta</taxon>
        <taxon>Magnoliopsida</taxon>
        <taxon>eudicotyledons</taxon>
        <taxon>Gunneridae</taxon>
        <taxon>Pentapetalae</taxon>
        <taxon>rosids</taxon>
        <taxon>fabids</taxon>
        <taxon>Fabales</taxon>
        <taxon>Fabaceae</taxon>
        <taxon>Papilionoideae</taxon>
        <taxon>50 kb inversion clade</taxon>
        <taxon>NPAAA clade</taxon>
        <taxon>Hologalegina</taxon>
        <taxon>IRL clade</taxon>
        <taxon>Fabeae</taxon>
        <taxon>Vicia</taxon>
    </lineage>
</organism>
<accession>A0AAV1B5T5</accession>
<keyword evidence="2" id="KW-0812">Transmembrane</keyword>
<evidence type="ECO:0000313" key="4">
    <source>
        <dbReference type="Proteomes" id="UP001157006"/>
    </source>
</evidence>
<keyword evidence="2" id="KW-0472">Membrane</keyword>
<evidence type="ECO:0000256" key="1">
    <source>
        <dbReference type="ARBA" id="ARBA00004479"/>
    </source>
</evidence>